<gene>
    <name evidence="2" type="ORF">Lalb_Chr18g0055151</name>
</gene>
<reference evidence="3" key="1">
    <citation type="journal article" date="2020" name="Nat. Commun.">
        <title>Genome sequence of the cluster root forming white lupin.</title>
        <authorList>
            <person name="Hufnagel B."/>
            <person name="Marques A."/>
            <person name="Soriano A."/>
            <person name="Marques L."/>
            <person name="Divol F."/>
            <person name="Doumas P."/>
            <person name="Sallet E."/>
            <person name="Mancinotti D."/>
            <person name="Carrere S."/>
            <person name="Marande W."/>
            <person name="Arribat S."/>
            <person name="Keller J."/>
            <person name="Huneau C."/>
            <person name="Blein T."/>
            <person name="Aime D."/>
            <person name="Laguerre M."/>
            <person name="Taylor J."/>
            <person name="Schubert V."/>
            <person name="Nelson M."/>
            <person name="Geu-Flores F."/>
            <person name="Crespi M."/>
            <person name="Gallardo-Guerrero K."/>
            <person name="Delaux P.-M."/>
            <person name="Salse J."/>
            <person name="Berges H."/>
            <person name="Guyot R."/>
            <person name="Gouzy J."/>
            <person name="Peret B."/>
        </authorList>
    </citation>
    <scope>NUCLEOTIDE SEQUENCE [LARGE SCALE GENOMIC DNA]</scope>
    <source>
        <strain evidence="3">cv. Amiga</strain>
    </source>
</reference>
<evidence type="ECO:0000313" key="2">
    <source>
        <dbReference type="EMBL" id="KAE9594567.1"/>
    </source>
</evidence>
<sequence>MIKSIIGDKVILGWMIVGLECLVGCFLGCSSILDLCLILSELSSNPPIKVSKIVPTIK</sequence>
<dbReference type="Proteomes" id="UP000447434">
    <property type="component" value="Chromosome 18"/>
</dbReference>
<evidence type="ECO:0000313" key="3">
    <source>
        <dbReference type="Proteomes" id="UP000447434"/>
    </source>
</evidence>
<dbReference type="AlphaFoldDB" id="A0A6A4P753"/>
<keyword evidence="1" id="KW-0812">Transmembrane</keyword>
<keyword evidence="1" id="KW-1133">Transmembrane helix</keyword>
<dbReference type="EMBL" id="WOCE01000018">
    <property type="protein sequence ID" value="KAE9594567.1"/>
    <property type="molecule type" value="Genomic_DNA"/>
</dbReference>
<organism evidence="2 3">
    <name type="scientific">Lupinus albus</name>
    <name type="common">White lupine</name>
    <name type="synonym">Lupinus termis</name>
    <dbReference type="NCBI Taxonomy" id="3870"/>
    <lineage>
        <taxon>Eukaryota</taxon>
        <taxon>Viridiplantae</taxon>
        <taxon>Streptophyta</taxon>
        <taxon>Embryophyta</taxon>
        <taxon>Tracheophyta</taxon>
        <taxon>Spermatophyta</taxon>
        <taxon>Magnoliopsida</taxon>
        <taxon>eudicotyledons</taxon>
        <taxon>Gunneridae</taxon>
        <taxon>Pentapetalae</taxon>
        <taxon>rosids</taxon>
        <taxon>fabids</taxon>
        <taxon>Fabales</taxon>
        <taxon>Fabaceae</taxon>
        <taxon>Papilionoideae</taxon>
        <taxon>50 kb inversion clade</taxon>
        <taxon>genistoids sensu lato</taxon>
        <taxon>core genistoids</taxon>
        <taxon>Genisteae</taxon>
        <taxon>Lupinus</taxon>
    </lineage>
</organism>
<feature type="transmembrane region" description="Helical" evidence="1">
    <location>
        <begin position="12"/>
        <end position="33"/>
    </location>
</feature>
<keyword evidence="1" id="KW-0472">Membrane</keyword>
<evidence type="ECO:0000256" key="1">
    <source>
        <dbReference type="SAM" id="Phobius"/>
    </source>
</evidence>
<accession>A0A6A4P753</accession>
<comment type="caution">
    <text evidence="2">The sequence shown here is derived from an EMBL/GenBank/DDBJ whole genome shotgun (WGS) entry which is preliminary data.</text>
</comment>
<name>A0A6A4P753_LUPAL</name>
<protein>
    <submittedName>
        <fullName evidence="2">Uncharacterized protein</fullName>
    </submittedName>
</protein>
<keyword evidence="3" id="KW-1185">Reference proteome</keyword>
<proteinExistence type="predicted"/>